<accession>A0A5M8FFM5</accession>
<evidence type="ECO:0000313" key="3">
    <source>
        <dbReference type="Proteomes" id="UP000322981"/>
    </source>
</evidence>
<comment type="caution">
    <text evidence="2">The sequence shown here is derived from an EMBL/GenBank/DDBJ whole genome shotgun (WGS) entry which is preliminary data.</text>
</comment>
<dbReference type="AlphaFoldDB" id="A0A5M8FFM5"/>
<dbReference type="PANTHER" id="PTHR23416">
    <property type="entry name" value="SIALIC ACID SYNTHASE-RELATED"/>
    <property type="match status" value="1"/>
</dbReference>
<feature type="region of interest" description="Disordered" evidence="1">
    <location>
        <begin position="96"/>
        <end position="129"/>
    </location>
</feature>
<dbReference type="Proteomes" id="UP000322981">
    <property type="component" value="Unassembled WGS sequence"/>
</dbReference>
<dbReference type="InterPro" id="IPR001451">
    <property type="entry name" value="Hexapep"/>
</dbReference>
<dbReference type="PANTHER" id="PTHR23416:SF78">
    <property type="entry name" value="LIPOPOLYSACCHARIDE BIOSYNTHESIS O-ACETYL TRANSFERASE WBBJ-RELATED"/>
    <property type="match status" value="1"/>
</dbReference>
<evidence type="ECO:0008006" key="4">
    <source>
        <dbReference type="Google" id="ProtNLM"/>
    </source>
</evidence>
<evidence type="ECO:0000256" key="1">
    <source>
        <dbReference type="SAM" id="MobiDB-lite"/>
    </source>
</evidence>
<protein>
    <recommendedName>
        <fullName evidence="4">Acyltransferase</fullName>
    </recommendedName>
</protein>
<reference evidence="2 3" key="1">
    <citation type="submission" date="2019-09" db="EMBL/GenBank/DDBJ databases">
        <title>Whole-genome sequence of the purple sulfur bacterium Thiohalocapsa marina DSM 19078.</title>
        <authorList>
            <person name="Kyndt J.A."/>
            <person name="Meyer T.E."/>
        </authorList>
    </citation>
    <scope>NUCLEOTIDE SEQUENCE [LARGE SCALE GENOMIC DNA]</scope>
    <source>
        <strain evidence="2 3">DSM 19078</strain>
    </source>
</reference>
<dbReference type="OrthoDB" id="9815592at2"/>
<keyword evidence="3" id="KW-1185">Reference proteome</keyword>
<sequence>MVYGNGGVTIGRNVLIAGHSSINTVSHAAERCDVPINDQPVLTDPVVIEDDCWLGLNVVVLQGVTIGRGCIIGAGAVVTRSIPPWSIAVGVPARVVGRREGAPPPDQPPNQPPNQPPDQPPDQPVGEAE</sequence>
<name>A0A5M8FFM5_9GAMM</name>
<dbReference type="Pfam" id="PF14602">
    <property type="entry name" value="Hexapep_2"/>
    <property type="match status" value="1"/>
</dbReference>
<feature type="compositionally biased region" description="Pro residues" evidence="1">
    <location>
        <begin position="102"/>
        <end position="123"/>
    </location>
</feature>
<dbReference type="Gene3D" id="2.160.10.10">
    <property type="entry name" value="Hexapeptide repeat proteins"/>
    <property type="match status" value="1"/>
</dbReference>
<evidence type="ECO:0000313" key="2">
    <source>
        <dbReference type="EMBL" id="KAA6183194.1"/>
    </source>
</evidence>
<dbReference type="InterPro" id="IPR051159">
    <property type="entry name" value="Hexapeptide_acetyltransf"/>
</dbReference>
<gene>
    <name evidence="2" type="ORF">F2Q65_16415</name>
</gene>
<organism evidence="2 3">
    <name type="scientific">Thiohalocapsa marina</name>
    <dbReference type="NCBI Taxonomy" id="424902"/>
    <lineage>
        <taxon>Bacteria</taxon>
        <taxon>Pseudomonadati</taxon>
        <taxon>Pseudomonadota</taxon>
        <taxon>Gammaproteobacteria</taxon>
        <taxon>Chromatiales</taxon>
        <taxon>Chromatiaceae</taxon>
        <taxon>Thiohalocapsa</taxon>
    </lineage>
</organism>
<dbReference type="EMBL" id="VWXX01000036">
    <property type="protein sequence ID" value="KAA6183194.1"/>
    <property type="molecule type" value="Genomic_DNA"/>
</dbReference>
<dbReference type="InterPro" id="IPR011004">
    <property type="entry name" value="Trimer_LpxA-like_sf"/>
</dbReference>
<dbReference type="SUPFAM" id="SSF51161">
    <property type="entry name" value="Trimeric LpxA-like enzymes"/>
    <property type="match status" value="1"/>
</dbReference>
<proteinExistence type="predicted"/>